<keyword evidence="3" id="KW-0547">Nucleotide-binding</keyword>
<gene>
    <name evidence="3" type="ORF">DXH95_00965</name>
</gene>
<reference evidence="4" key="1">
    <citation type="submission" date="2018-08" db="EMBL/GenBank/DDBJ databases">
        <authorList>
            <person name="Kim S.-J."/>
            <person name="Jung G.-Y."/>
        </authorList>
    </citation>
    <scope>NUCLEOTIDE SEQUENCE [LARGE SCALE GENOMIC DNA]</scope>
    <source>
        <strain evidence="4">GY_G</strain>
    </source>
</reference>
<feature type="region of interest" description="Disordered" evidence="1">
    <location>
        <begin position="24"/>
        <end position="190"/>
    </location>
</feature>
<dbReference type="Pfam" id="PF11776">
    <property type="entry name" value="RcnB"/>
    <property type="match status" value="1"/>
</dbReference>
<keyword evidence="4" id="KW-1185">Reference proteome</keyword>
<accession>A0A371BEM1</accession>
<feature type="signal peptide" evidence="2">
    <location>
        <begin position="1"/>
        <end position="21"/>
    </location>
</feature>
<feature type="compositionally biased region" description="Basic and acidic residues" evidence="1">
    <location>
        <begin position="116"/>
        <end position="190"/>
    </location>
</feature>
<sequence length="295" mass="36291">MKKIFLIGIVSTIALSPAAYAAQPAQAGAAISASGNTSNFERGEKRKGEWVRGQGAVNRDDSAGRDEQRSQRVERSPQDGQRYERREDRREERRDDRRGNWNHSQQQQPQGQQWNRGEEGRRGDDNRQRNRDDDSRRWSGRDDDNRNDGRWDRRRDYDNSRDDRRDDSRRWEGRRDDDRRSSDSRRYDRRDNDRWDRSWRSDRRYDWREHRERYRSYYRPGRYYAPNRYDRYRRFSIGIYLGSPFYSNRYWIADPWYYRLPPAHGPYRWVRYYDDVLLIDVRNGYVVDVIHDFFW</sequence>
<organism evidence="3 4">
    <name type="scientific">Sphingorhabdus pulchriflava</name>
    <dbReference type="NCBI Taxonomy" id="2292257"/>
    <lineage>
        <taxon>Bacteria</taxon>
        <taxon>Pseudomonadati</taxon>
        <taxon>Pseudomonadota</taxon>
        <taxon>Alphaproteobacteria</taxon>
        <taxon>Sphingomonadales</taxon>
        <taxon>Sphingomonadaceae</taxon>
        <taxon>Sphingorhabdus</taxon>
    </lineage>
</organism>
<dbReference type="GO" id="GO:0004386">
    <property type="term" value="F:helicase activity"/>
    <property type="evidence" value="ECO:0007669"/>
    <property type="project" value="UniProtKB-KW"/>
</dbReference>
<dbReference type="RefSeq" id="WP_115547613.1">
    <property type="nucleotide sequence ID" value="NZ_QRGP01000001.1"/>
</dbReference>
<feature type="compositionally biased region" description="Low complexity" evidence="1">
    <location>
        <begin position="24"/>
        <end position="35"/>
    </location>
</feature>
<dbReference type="Proteomes" id="UP000263833">
    <property type="component" value="Unassembled WGS sequence"/>
</dbReference>
<keyword evidence="3" id="KW-0347">Helicase</keyword>
<dbReference type="AlphaFoldDB" id="A0A371BEM1"/>
<protein>
    <submittedName>
        <fullName evidence="3">ATP-dependent RNA helicase</fullName>
    </submittedName>
</protein>
<keyword evidence="2" id="KW-0732">Signal</keyword>
<feature type="compositionally biased region" description="Basic and acidic residues" evidence="1">
    <location>
        <begin position="41"/>
        <end position="50"/>
    </location>
</feature>
<feature type="compositionally biased region" description="Basic and acidic residues" evidence="1">
    <location>
        <begin position="58"/>
        <end position="99"/>
    </location>
</feature>
<feature type="compositionally biased region" description="Low complexity" evidence="1">
    <location>
        <begin position="105"/>
        <end position="115"/>
    </location>
</feature>
<evidence type="ECO:0000313" key="4">
    <source>
        <dbReference type="Proteomes" id="UP000263833"/>
    </source>
</evidence>
<dbReference type="InterPro" id="IPR024572">
    <property type="entry name" value="RcnB"/>
</dbReference>
<dbReference type="OrthoDB" id="7205329at2"/>
<evidence type="ECO:0000256" key="2">
    <source>
        <dbReference type="SAM" id="SignalP"/>
    </source>
</evidence>
<comment type="caution">
    <text evidence="3">The sequence shown here is derived from an EMBL/GenBank/DDBJ whole genome shotgun (WGS) entry which is preliminary data.</text>
</comment>
<dbReference type="EMBL" id="QRGP01000001">
    <property type="protein sequence ID" value="RDV06052.1"/>
    <property type="molecule type" value="Genomic_DNA"/>
</dbReference>
<dbReference type="Gene3D" id="3.10.450.160">
    <property type="entry name" value="inner membrane protein cigr"/>
    <property type="match status" value="1"/>
</dbReference>
<keyword evidence="3" id="KW-0067">ATP-binding</keyword>
<evidence type="ECO:0000256" key="1">
    <source>
        <dbReference type="SAM" id="MobiDB-lite"/>
    </source>
</evidence>
<feature type="chain" id="PRO_5016902563" evidence="2">
    <location>
        <begin position="22"/>
        <end position="295"/>
    </location>
</feature>
<evidence type="ECO:0000313" key="3">
    <source>
        <dbReference type="EMBL" id="RDV06052.1"/>
    </source>
</evidence>
<keyword evidence="3" id="KW-0378">Hydrolase</keyword>
<proteinExistence type="predicted"/>
<name>A0A371BEM1_9SPHN</name>